<keyword evidence="3" id="KW-0805">Transcription regulation</keyword>
<evidence type="ECO:0000256" key="5">
    <source>
        <dbReference type="ARBA" id="ARBA00023163"/>
    </source>
</evidence>
<protein>
    <recommendedName>
        <fullName evidence="7">Transcription factor AP-2 C-terminal domain-containing protein</fullName>
    </recommendedName>
</protein>
<keyword evidence="6" id="KW-0539">Nucleus</keyword>
<sequence>MIPASLLQALFPNLVNPQNLPETEEKKPEKLPKKDVDAQIDSQNEQIPNGFETEIPSKEDVFEEVSGRLSHHMEPITYQVTTEEVRRRLFGPEKLNSSSMAQNLRRAKARAGGEILRRELEQKGVTLKLNQRQTEVFPNQMFALVEGEVLHMAKDMEELVDEQYNSDQIAQEVVDELEENDKLDFEGFETCMSSLSSVFSSVVPPLTGLVPKASENRKFNREMEIFSNVTHGFGIVSQPTWIRQMTQIGEKMEEIVKEEKKENENIKEE</sequence>
<evidence type="ECO:0000313" key="8">
    <source>
        <dbReference type="EMBL" id="PIC25189.1"/>
    </source>
</evidence>
<dbReference type="OrthoDB" id="5874024at2759"/>
<evidence type="ECO:0000256" key="6">
    <source>
        <dbReference type="ARBA" id="ARBA00023242"/>
    </source>
</evidence>
<dbReference type="GO" id="GO:0005634">
    <property type="term" value="C:nucleus"/>
    <property type="evidence" value="ECO:0007669"/>
    <property type="project" value="UniProtKB-SubCell"/>
</dbReference>
<dbReference type="AlphaFoldDB" id="A0A2G5TD97"/>
<reference evidence="9" key="1">
    <citation type="submission" date="2017-10" db="EMBL/GenBank/DDBJ databases">
        <title>Rapid genome shrinkage in a self-fertile nematode reveals novel sperm competition proteins.</title>
        <authorList>
            <person name="Yin D."/>
            <person name="Schwarz E.M."/>
            <person name="Thomas C.G."/>
            <person name="Felde R.L."/>
            <person name="Korf I.F."/>
            <person name="Cutter A.D."/>
            <person name="Schartner C.M."/>
            <person name="Ralston E.J."/>
            <person name="Meyer B.J."/>
            <person name="Haag E.S."/>
        </authorList>
    </citation>
    <scope>NUCLEOTIDE SEQUENCE [LARGE SCALE GENOMIC DNA]</scope>
    <source>
        <strain evidence="9">JU1422</strain>
    </source>
</reference>
<dbReference type="InterPro" id="IPR004979">
    <property type="entry name" value="TF_AP2"/>
</dbReference>
<dbReference type="InterPro" id="IPR013854">
    <property type="entry name" value="TF_AP2_C"/>
</dbReference>
<keyword evidence="9" id="KW-1185">Reference proteome</keyword>
<dbReference type="GO" id="GO:0042127">
    <property type="term" value="P:regulation of cell population proliferation"/>
    <property type="evidence" value="ECO:0007669"/>
    <property type="project" value="TreeGrafter"/>
</dbReference>
<evidence type="ECO:0000259" key="7">
    <source>
        <dbReference type="Pfam" id="PF03299"/>
    </source>
</evidence>
<comment type="caution">
    <text evidence="8">The sequence shown here is derived from an EMBL/GenBank/DDBJ whole genome shotgun (WGS) entry which is preliminary data.</text>
</comment>
<dbReference type="PANTHER" id="PTHR10812">
    <property type="entry name" value="TRANSCRIPTION FACTOR AP-2"/>
    <property type="match status" value="1"/>
</dbReference>
<keyword evidence="5" id="KW-0804">Transcription</keyword>
<proteinExistence type="inferred from homology"/>
<name>A0A2G5TD97_9PELO</name>
<dbReference type="Proteomes" id="UP000230233">
    <property type="component" value="Chromosome V"/>
</dbReference>
<accession>A0A2G5TD97</accession>
<organism evidence="8 9">
    <name type="scientific">Caenorhabditis nigoni</name>
    <dbReference type="NCBI Taxonomy" id="1611254"/>
    <lineage>
        <taxon>Eukaryota</taxon>
        <taxon>Metazoa</taxon>
        <taxon>Ecdysozoa</taxon>
        <taxon>Nematoda</taxon>
        <taxon>Chromadorea</taxon>
        <taxon>Rhabditida</taxon>
        <taxon>Rhabditina</taxon>
        <taxon>Rhabditomorpha</taxon>
        <taxon>Rhabditoidea</taxon>
        <taxon>Rhabditidae</taxon>
        <taxon>Peloderinae</taxon>
        <taxon>Caenorhabditis</taxon>
    </lineage>
</organism>
<comment type="subcellular location">
    <subcellularLocation>
        <location evidence="1">Nucleus</location>
    </subcellularLocation>
</comment>
<comment type="similarity">
    <text evidence="2">Belongs to the AP-2 family.</text>
</comment>
<dbReference type="EMBL" id="PDUG01000005">
    <property type="protein sequence ID" value="PIC25189.1"/>
    <property type="molecule type" value="Genomic_DNA"/>
</dbReference>
<evidence type="ECO:0000256" key="3">
    <source>
        <dbReference type="ARBA" id="ARBA00023015"/>
    </source>
</evidence>
<keyword evidence="4" id="KW-0238">DNA-binding</keyword>
<dbReference type="STRING" id="1611254.A0A2G5TD97"/>
<dbReference type="PANTHER" id="PTHR10812:SF15">
    <property type="entry name" value="TRANSCRIPTION FACTOR APTF-2"/>
    <property type="match status" value="1"/>
</dbReference>
<gene>
    <name evidence="8" type="primary">Cnig_chr_V.g18216</name>
    <name evidence="8" type="ORF">B9Z55_018216</name>
</gene>
<feature type="domain" description="Transcription factor AP-2 C-terminal" evidence="7">
    <location>
        <begin position="62"/>
        <end position="252"/>
    </location>
</feature>
<evidence type="ECO:0000313" key="9">
    <source>
        <dbReference type="Proteomes" id="UP000230233"/>
    </source>
</evidence>
<evidence type="ECO:0000256" key="2">
    <source>
        <dbReference type="ARBA" id="ARBA00007770"/>
    </source>
</evidence>
<evidence type="ECO:0000256" key="4">
    <source>
        <dbReference type="ARBA" id="ARBA00023125"/>
    </source>
</evidence>
<dbReference type="GO" id="GO:0000977">
    <property type="term" value="F:RNA polymerase II transcription regulatory region sequence-specific DNA binding"/>
    <property type="evidence" value="ECO:0007669"/>
    <property type="project" value="TreeGrafter"/>
</dbReference>
<dbReference type="Pfam" id="PF03299">
    <property type="entry name" value="TF_AP-2"/>
    <property type="match status" value="1"/>
</dbReference>
<dbReference type="GO" id="GO:0000981">
    <property type="term" value="F:DNA-binding transcription factor activity, RNA polymerase II-specific"/>
    <property type="evidence" value="ECO:0007669"/>
    <property type="project" value="TreeGrafter"/>
</dbReference>
<evidence type="ECO:0000256" key="1">
    <source>
        <dbReference type="ARBA" id="ARBA00004123"/>
    </source>
</evidence>